<dbReference type="Proteomes" id="UP001590950">
    <property type="component" value="Unassembled WGS sequence"/>
</dbReference>
<proteinExistence type="predicted"/>
<evidence type="ECO:0000256" key="1">
    <source>
        <dbReference type="SAM" id="MobiDB-lite"/>
    </source>
</evidence>
<sequence length="102" mass="11688">MHGQFYLPRTAGSYCNCNSADGVMSLFPQKPRLRRRSAGSPWIPSRVTPPYRGTNQSSDIDVAGSVMPRGHSILTSNIFLKLINTIDEFFEFFNFFEFEYVR</sequence>
<dbReference type="EMBL" id="JBEFKJ010000018">
    <property type="protein sequence ID" value="KAL2041179.1"/>
    <property type="molecule type" value="Genomic_DNA"/>
</dbReference>
<keyword evidence="3" id="KW-1185">Reference proteome</keyword>
<evidence type="ECO:0000313" key="2">
    <source>
        <dbReference type="EMBL" id="KAL2041179.1"/>
    </source>
</evidence>
<protein>
    <submittedName>
        <fullName evidence="2">Uncharacterized protein</fullName>
    </submittedName>
</protein>
<gene>
    <name evidence="2" type="ORF">N7G274_006123</name>
</gene>
<reference evidence="2 3" key="1">
    <citation type="submission" date="2024-09" db="EMBL/GenBank/DDBJ databases">
        <title>Rethinking Asexuality: The Enigmatic Case of Functional Sexual Genes in Lepraria (Stereocaulaceae).</title>
        <authorList>
            <person name="Doellman M."/>
            <person name="Sun Y."/>
            <person name="Barcenas-Pena A."/>
            <person name="Lumbsch H.T."/>
            <person name="Grewe F."/>
        </authorList>
    </citation>
    <scope>NUCLEOTIDE SEQUENCE [LARGE SCALE GENOMIC DNA]</scope>
    <source>
        <strain evidence="2 3">Mercado 3170</strain>
    </source>
</reference>
<comment type="caution">
    <text evidence="2">The sequence shown here is derived from an EMBL/GenBank/DDBJ whole genome shotgun (WGS) entry which is preliminary data.</text>
</comment>
<organism evidence="2 3">
    <name type="scientific">Stereocaulon virgatum</name>
    <dbReference type="NCBI Taxonomy" id="373712"/>
    <lineage>
        <taxon>Eukaryota</taxon>
        <taxon>Fungi</taxon>
        <taxon>Dikarya</taxon>
        <taxon>Ascomycota</taxon>
        <taxon>Pezizomycotina</taxon>
        <taxon>Lecanoromycetes</taxon>
        <taxon>OSLEUM clade</taxon>
        <taxon>Lecanoromycetidae</taxon>
        <taxon>Lecanorales</taxon>
        <taxon>Lecanorineae</taxon>
        <taxon>Stereocaulaceae</taxon>
        <taxon>Stereocaulon</taxon>
    </lineage>
</organism>
<evidence type="ECO:0000313" key="3">
    <source>
        <dbReference type="Proteomes" id="UP001590950"/>
    </source>
</evidence>
<feature type="region of interest" description="Disordered" evidence="1">
    <location>
        <begin position="35"/>
        <end position="56"/>
    </location>
</feature>
<accession>A0ABR4A8V6</accession>
<name>A0ABR4A8V6_9LECA</name>